<keyword evidence="2" id="KW-1185">Reference proteome</keyword>
<proteinExistence type="predicted"/>
<accession>A0AAD7DGX2</accession>
<sequence length="71" mass="7943">VPSGKFRKLTAPLPRKHSSLLFQLRTHHAPLAHHLHSLKKSPSPTCPCCGMIDEIVDHYLLPTTLLDEHCA</sequence>
<name>A0AAD7DGX2_MYCRO</name>
<gene>
    <name evidence="1" type="ORF">B0H17DRAFT_935466</name>
</gene>
<feature type="non-terminal residue" evidence="1">
    <location>
        <position position="1"/>
    </location>
</feature>
<organism evidence="1 2">
    <name type="scientific">Mycena rosella</name>
    <name type="common">Pink bonnet</name>
    <name type="synonym">Agaricus rosellus</name>
    <dbReference type="NCBI Taxonomy" id="1033263"/>
    <lineage>
        <taxon>Eukaryota</taxon>
        <taxon>Fungi</taxon>
        <taxon>Dikarya</taxon>
        <taxon>Basidiomycota</taxon>
        <taxon>Agaricomycotina</taxon>
        <taxon>Agaricomycetes</taxon>
        <taxon>Agaricomycetidae</taxon>
        <taxon>Agaricales</taxon>
        <taxon>Marasmiineae</taxon>
        <taxon>Mycenaceae</taxon>
        <taxon>Mycena</taxon>
    </lineage>
</organism>
<evidence type="ECO:0000313" key="2">
    <source>
        <dbReference type="Proteomes" id="UP001221757"/>
    </source>
</evidence>
<evidence type="ECO:0000313" key="1">
    <source>
        <dbReference type="EMBL" id="KAJ7690991.1"/>
    </source>
</evidence>
<dbReference type="Proteomes" id="UP001221757">
    <property type="component" value="Unassembled WGS sequence"/>
</dbReference>
<comment type="caution">
    <text evidence="1">The sequence shown here is derived from an EMBL/GenBank/DDBJ whole genome shotgun (WGS) entry which is preliminary data.</text>
</comment>
<protein>
    <submittedName>
        <fullName evidence="1">Uncharacterized protein</fullName>
    </submittedName>
</protein>
<dbReference type="AlphaFoldDB" id="A0AAD7DGX2"/>
<reference evidence="1" key="1">
    <citation type="submission" date="2023-03" db="EMBL/GenBank/DDBJ databases">
        <title>Massive genome expansion in bonnet fungi (Mycena s.s.) driven by repeated elements and novel gene families across ecological guilds.</title>
        <authorList>
            <consortium name="Lawrence Berkeley National Laboratory"/>
            <person name="Harder C.B."/>
            <person name="Miyauchi S."/>
            <person name="Viragh M."/>
            <person name="Kuo A."/>
            <person name="Thoen E."/>
            <person name="Andreopoulos B."/>
            <person name="Lu D."/>
            <person name="Skrede I."/>
            <person name="Drula E."/>
            <person name="Henrissat B."/>
            <person name="Morin E."/>
            <person name="Kohler A."/>
            <person name="Barry K."/>
            <person name="LaButti K."/>
            <person name="Morin E."/>
            <person name="Salamov A."/>
            <person name="Lipzen A."/>
            <person name="Mereny Z."/>
            <person name="Hegedus B."/>
            <person name="Baldrian P."/>
            <person name="Stursova M."/>
            <person name="Weitz H."/>
            <person name="Taylor A."/>
            <person name="Grigoriev I.V."/>
            <person name="Nagy L.G."/>
            <person name="Martin F."/>
            <person name="Kauserud H."/>
        </authorList>
    </citation>
    <scope>NUCLEOTIDE SEQUENCE</scope>
    <source>
        <strain evidence="1">CBHHK067</strain>
    </source>
</reference>
<dbReference type="EMBL" id="JARKIE010000061">
    <property type="protein sequence ID" value="KAJ7690991.1"/>
    <property type="molecule type" value="Genomic_DNA"/>
</dbReference>